<dbReference type="SUPFAM" id="SSF53756">
    <property type="entry name" value="UDP-Glycosyltransferase/glycogen phosphorylase"/>
    <property type="match status" value="1"/>
</dbReference>
<reference evidence="2 3" key="1">
    <citation type="submission" date="2016-01" db="EMBL/GenBank/DDBJ databases">
        <title>Annotation of Pseudomonas oryzihabitans USDA-ARS-USMARC-56511.</title>
        <authorList>
            <person name="Harhay G.P."/>
            <person name="Harhay D.M."/>
            <person name="Smith T.P.L."/>
            <person name="Bono J.L."/>
            <person name="Heaton M.P."/>
            <person name="Clawson M.L."/>
            <person name="Chitko-Mckown C.G."/>
            <person name="Capik S.F."/>
            <person name="DeDonder K.D."/>
            <person name="Apley M.D."/>
            <person name="Lubbers B.V."/>
            <person name="White B.J."/>
            <person name="Larson R.L."/>
        </authorList>
    </citation>
    <scope>NUCLEOTIDE SEQUENCE [LARGE SCALE GENOMIC DNA]</scope>
    <source>
        <strain evidence="2 3">USDA-ARS-USMARC-56511</strain>
    </source>
</reference>
<sequence length="415" mass="45969">MKLLFLNSFYPPHVGGGAELILQRSVEGFQQRGHEVAVLVTGPEQGVHQETVNDVRVYRAGLKNFYWPLTQQRPGPLARFGWHFRDQYNSAMRAPLREVLQREKPDLVVCHNLSGWSVAAWDEIRDSGTPIVQVLHDMYLLCPKNTLFKKGQSCQNLCGSCAALRRPHAEHSAKVDAVVGVSRYLLDTILNKGYFRGVPSQVIHNSSLIAGSTAEIPAARSDGAVRFGYMGTLSENKGVGWLIEQFQRLSLNATLTIAGKGQLDYEAQLKAMADPQKVSFVGYQKPADFYREIDVFVAPSLWAEPFGMVAVEACAFQKPVIASRMGGLPEIVRDGVNGLLCNAEDRDSLGRALQRLHDDAELRQRLSLLSRTAVADLLSMDTMLDSYQSLFERVLGEAQHGSTAARHVPHTQLSN</sequence>
<dbReference type="Gene3D" id="3.40.50.2000">
    <property type="entry name" value="Glycogen Phosphorylase B"/>
    <property type="match status" value="2"/>
</dbReference>
<organism evidence="2 3">
    <name type="scientific">Pseudomonas oryzihabitans</name>
    <dbReference type="NCBI Taxonomy" id="47885"/>
    <lineage>
        <taxon>Bacteria</taxon>
        <taxon>Pseudomonadati</taxon>
        <taxon>Pseudomonadota</taxon>
        <taxon>Gammaproteobacteria</taxon>
        <taxon>Pseudomonadales</taxon>
        <taxon>Pseudomonadaceae</taxon>
        <taxon>Pseudomonas</taxon>
    </lineage>
</organism>
<feature type="domain" description="Glycosyltransferase subfamily 4-like N-terminal" evidence="1">
    <location>
        <begin position="16"/>
        <end position="205"/>
    </location>
</feature>
<dbReference type="Pfam" id="PF13692">
    <property type="entry name" value="Glyco_trans_1_4"/>
    <property type="match status" value="1"/>
</dbReference>
<dbReference type="Proteomes" id="UP000064137">
    <property type="component" value="Chromosome"/>
</dbReference>
<evidence type="ECO:0000313" key="3">
    <source>
        <dbReference type="Proteomes" id="UP000064137"/>
    </source>
</evidence>
<dbReference type="InterPro" id="IPR028098">
    <property type="entry name" value="Glyco_trans_4-like_N"/>
</dbReference>
<dbReference type="KEGG" id="por:APT59_20865"/>
<dbReference type="PANTHER" id="PTHR12526:SF630">
    <property type="entry name" value="GLYCOSYLTRANSFERASE"/>
    <property type="match status" value="1"/>
</dbReference>
<dbReference type="AlphaFoldDB" id="A0A0U4WPG5"/>
<gene>
    <name evidence="2" type="ORF">APT59_20865</name>
</gene>
<evidence type="ECO:0000259" key="1">
    <source>
        <dbReference type="Pfam" id="PF13579"/>
    </source>
</evidence>
<evidence type="ECO:0000313" key="2">
    <source>
        <dbReference type="EMBL" id="ALZ86540.1"/>
    </source>
</evidence>
<keyword evidence="2" id="KW-0808">Transferase</keyword>
<dbReference type="RefSeq" id="WP_059316590.1">
    <property type="nucleotide sequence ID" value="NZ_CP013987.1"/>
</dbReference>
<dbReference type="EMBL" id="CP013987">
    <property type="protein sequence ID" value="ALZ86540.1"/>
    <property type="molecule type" value="Genomic_DNA"/>
</dbReference>
<dbReference type="PANTHER" id="PTHR12526">
    <property type="entry name" value="GLYCOSYLTRANSFERASE"/>
    <property type="match status" value="1"/>
</dbReference>
<proteinExistence type="predicted"/>
<dbReference type="Pfam" id="PF13579">
    <property type="entry name" value="Glyco_trans_4_4"/>
    <property type="match status" value="1"/>
</dbReference>
<name>A0A0U4WPG5_9PSED</name>
<dbReference type="OrthoDB" id="9062832at2"/>
<accession>A0A0U4WPG5</accession>
<protein>
    <submittedName>
        <fullName evidence="2">Glycosyl transferase family 1</fullName>
    </submittedName>
</protein>
<dbReference type="CDD" id="cd03823">
    <property type="entry name" value="GT4_ExpE7-like"/>
    <property type="match status" value="1"/>
</dbReference>
<dbReference type="GO" id="GO:0016757">
    <property type="term" value="F:glycosyltransferase activity"/>
    <property type="evidence" value="ECO:0007669"/>
    <property type="project" value="UniProtKB-ARBA"/>
</dbReference>